<dbReference type="Gene3D" id="1.10.246.80">
    <property type="match status" value="1"/>
</dbReference>
<keyword evidence="3 11" id="KW-0819">tRNA processing</keyword>
<dbReference type="SUPFAM" id="SSF81301">
    <property type="entry name" value="Nucleotidyltransferase"/>
    <property type="match status" value="1"/>
</dbReference>
<keyword evidence="9 11" id="KW-0460">Magnesium</keyword>
<comment type="miscellaneous">
    <text evidence="11">A single active site specifically recognizes both ATP and CTP and is responsible for their addition.</text>
</comment>
<feature type="binding site" evidence="11">
    <location>
        <position position="106"/>
    </location>
    <ligand>
        <name>CTP</name>
        <dbReference type="ChEBI" id="CHEBI:37563"/>
    </ligand>
</feature>
<dbReference type="InterPro" id="IPR032828">
    <property type="entry name" value="PolyA_RNA-bd"/>
</dbReference>
<feature type="domain" description="tRNA nucleotidyltransferase/poly(A) polymerase RNA and SrmB- binding" evidence="13">
    <location>
        <begin position="164"/>
        <end position="222"/>
    </location>
</feature>
<dbReference type="PANTHER" id="PTHR46173">
    <property type="entry name" value="CCA TRNA NUCLEOTIDYLTRANSFERASE 1, MITOCHONDRIAL"/>
    <property type="match status" value="1"/>
</dbReference>
<dbReference type="PANTHER" id="PTHR46173:SF1">
    <property type="entry name" value="CCA TRNA NUCLEOTIDYLTRANSFERASE 1, MITOCHONDRIAL"/>
    <property type="match status" value="1"/>
</dbReference>
<organism evidence="15 16">
    <name type="scientific">Alkalibacillus salilacus</name>
    <dbReference type="NCBI Taxonomy" id="284582"/>
    <lineage>
        <taxon>Bacteria</taxon>
        <taxon>Bacillati</taxon>
        <taxon>Bacillota</taxon>
        <taxon>Bacilli</taxon>
        <taxon>Bacillales</taxon>
        <taxon>Bacillaceae</taxon>
        <taxon>Alkalibacillus</taxon>
    </lineage>
</organism>
<keyword evidence="6 11" id="KW-0547">Nucleotide-binding</keyword>
<dbReference type="GO" id="GO:0016787">
    <property type="term" value="F:hydrolase activity"/>
    <property type="evidence" value="ECO:0007669"/>
    <property type="project" value="UniProtKB-KW"/>
</dbReference>
<feature type="binding site" evidence="11">
    <location>
        <position position="22"/>
    </location>
    <ligand>
        <name>ATP</name>
        <dbReference type="ChEBI" id="CHEBI:30616"/>
    </ligand>
</feature>
<feature type="binding site" evidence="11">
    <location>
        <position position="152"/>
    </location>
    <ligand>
        <name>CTP</name>
        <dbReference type="ChEBI" id="CHEBI:37563"/>
    </ligand>
</feature>
<dbReference type="CDD" id="cd05398">
    <property type="entry name" value="NT_ClassII-CCAase"/>
    <property type="match status" value="1"/>
</dbReference>
<dbReference type="InterPro" id="IPR023068">
    <property type="entry name" value="CCA-adding_enz_firmicutes"/>
</dbReference>
<comment type="cofactor">
    <cofactor evidence="1 11">
        <name>Mg(2+)</name>
        <dbReference type="ChEBI" id="CHEBI:18420"/>
    </cofactor>
</comment>
<keyword evidence="10 11" id="KW-0694">RNA-binding</keyword>
<evidence type="ECO:0000259" key="14">
    <source>
        <dbReference type="Pfam" id="PF13735"/>
    </source>
</evidence>
<evidence type="ECO:0000256" key="10">
    <source>
        <dbReference type="ARBA" id="ARBA00022884"/>
    </source>
</evidence>
<feature type="binding site" evidence="11">
    <location>
        <position position="37"/>
    </location>
    <ligand>
        <name>Mg(2+)</name>
        <dbReference type="ChEBI" id="CHEBI:18420"/>
    </ligand>
</feature>
<evidence type="ECO:0000256" key="5">
    <source>
        <dbReference type="ARBA" id="ARBA00022723"/>
    </source>
</evidence>
<gene>
    <name evidence="11" type="primary">cca</name>
    <name evidence="15" type="ORF">J2S77_002716</name>
</gene>
<dbReference type="InterPro" id="IPR043519">
    <property type="entry name" value="NT_sf"/>
</dbReference>
<comment type="catalytic activity">
    <reaction evidence="11">
        <text>a tRNA with a 3' CCA end + 2 CTP + ATP = a tRNA with a 3' CCACCA end + 3 diphosphate</text>
        <dbReference type="Rhea" id="RHEA:76235"/>
        <dbReference type="Rhea" id="RHEA-COMP:10468"/>
        <dbReference type="Rhea" id="RHEA-COMP:18655"/>
        <dbReference type="ChEBI" id="CHEBI:30616"/>
        <dbReference type="ChEBI" id="CHEBI:33019"/>
        <dbReference type="ChEBI" id="CHEBI:37563"/>
        <dbReference type="ChEBI" id="CHEBI:83071"/>
        <dbReference type="ChEBI" id="CHEBI:195187"/>
    </reaction>
</comment>
<protein>
    <recommendedName>
        <fullName evidence="11">CCA-adding enzyme</fullName>
        <ecNumber evidence="11">2.7.7.72</ecNumber>
    </recommendedName>
    <alternativeName>
        <fullName evidence="11">CCA tRNA nucleotidyltransferase</fullName>
    </alternativeName>
    <alternativeName>
        <fullName evidence="11">tRNA CCA-pyrophosphorylase</fullName>
    </alternativeName>
    <alternativeName>
        <fullName evidence="11">tRNA adenylyl-/cytidylyl- transferase</fullName>
    </alternativeName>
    <alternativeName>
        <fullName evidence="11">tRNA nucleotidyltransferase</fullName>
    </alternativeName>
    <alternativeName>
        <fullName evidence="11">tRNA-NT</fullName>
    </alternativeName>
</protein>
<evidence type="ECO:0000259" key="12">
    <source>
        <dbReference type="Pfam" id="PF01743"/>
    </source>
</evidence>
<keyword evidence="15" id="KW-0378">Hydrolase</keyword>
<dbReference type="NCBIfam" id="NF009814">
    <property type="entry name" value="PRK13299.1"/>
    <property type="match status" value="1"/>
</dbReference>
<dbReference type="Pfam" id="PF13735">
    <property type="entry name" value="tRNA_NucTran2_2"/>
    <property type="match status" value="1"/>
</dbReference>
<comment type="caution">
    <text evidence="15">The sequence shown here is derived from an EMBL/GenBank/DDBJ whole genome shotgun (WGS) entry which is preliminary data.</text>
</comment>
<evidence type="ECO:0000256" key="8">
    <source>
        <dbReference type="ARBA" id="ARBA00022840"/>
    </source>
</evidence>
<feature type="binding site" evidence="11">
    <location>
        <position position="35"/>
    </location>
    <ligand>
        <name>Mg(2+)</name>
        <dbReference type="ChEBI" id="CHEBI:18420"/>
    </ligand>
</feature>
<feature type="binding site" evidence="11">
    <location>
        <position position="158"/>
    </location>
    <ligand>
        <name>CTP</name>
        <dbReference type="ChEBI" id="CHEBI:37563"/>
    </ligand>
</feature>
<dbReference type="InterPro" id="IPR032810">
    <property type="entry name" value="CCA-adding_enz_C"/>
</dbReference>
<feature type="binding site" evidence="11">
    <location>
        <position position="149"/>
    </location>
    <ligand>
        <name>CTP</name>
        <dbReference type="ChEBI" id="CHEBI:37563"/>
    </ligand>
</feature>
<evidence type="ECO:0000313" key="16">
    <source>
        <dbReference type="Proteomes" id="UP001224359"/>
    </source>
</evidence>
<dbReference type="HAMAP" id="MF_01263">
    <property type="entry name" value="CCA_bact_type3"/>
    <property type="match status" value="1"/>
</dbReference>
<dbReference type="EMBL" id="JAUSTQ010000016">
    <property type="protein sequence ID" value="MDQ0160710.1"/>
    <property type="molecule type" value="Genomic_DNA"/>
</dbReference>
<dbReference type="Gene3D" id="3.30.460.10">
    <property type="entry name" value="Beta Polymerase, domain 2"/>
    <property type="match status" value="1"/>
</dbReference>
<evidence type="ECO:0000256" key="11">
    <source>
        <dbReference type="HAMAP-Rule" id="MF_01263"/>
    </source>
</evidence>
<keyword evidence="4 11" id="KW-0548">Nucleotidyltransferase</keyword>
<keyword evidence="5 11" id="KW-0479">Metal-binding</keyword>
<sequence>MKAKPIIDTFEKYGYEAYFVGGAVRDYLLGEPIGDIDIATNATPTETLSIFEKTVPVGIEHGTVLVLHGNEGYEVTTYRVESDYSDFRRPESVTFVRSLTEDLARRDFTINAIAMHPSEQLIDPFNGQADLHNQLISTVGLAEERFSEDALRMMRAVRFCSQLDFTVTETVKQAIKTYHHLLQNIAVERIQVEWFKLFAGKNVKQGLDMLLETKMYESLPLLKDEHNVIQRLSDHVKSSIKHPEVVLALLSLLSDSWTLSDWVKAYRCSNQQKREANELVKAFKIYQINGITNQLLYQLGRNRFSQFLELLQQFEFYEWSLKGLESMYNQLPIHSRKDMAIEGNQLLNLRPDKQKGPWIGEYLQLIERMILSGELLNQYEAIERQVKQWKTQEND</sequence>
<dbReference type="Proteomes" id="UP001224359">
    <property type="component" value="Unassembled WGS sequence"/>
</dbReference>
<evidence type="ECO:0000256" key="6">
    <source>
        <dbReference type="ARBA" id="ARBA00022741"/>
    </source>
</evidence>
<evidence type="ECO:0000259" key="13">
    <source>
        <dbReference type="Pfam" id="PF12627"/>
    </source>
</evidence>
<keyword evidence="8 11" id="KW-0067">ATP-binding</keyword>
<evidence type="ECO:0000256" key="7">
    <source>
        <dbReference type="ARBA" id="ARBA00022800"/>
    </source>
</evidence>
<comment type="similarity">
    <text evidence="11">Belongs to the tRNA nucleotidyltransferase/poly(A) polymerase family. Bacterial CCA-adding enzyme type 3 subfamily.</text>
</comment>
<dbReference type="Pfam" id="PF01743">
    <property type="entry name" value="PolyA_pol"/>
    <property type="match status" value="1"/>
</dbReference>
<dbReference type="Gene3D" id="1.10.3090.10">
    <property type="entry name" value="cca-adding enzyme, domain 2"/>
    <property type="match status" value="1"/>
</dbReference>
<feature type="binding site" evidence="11">
    <location>
        <position position="149"/>
    </location>
    <ligand>
        <name>ATP</name>
        <dbReference type="ChEBI" id="CHEBI:30616"/>
    </ligand>
</feature>
<dbReference type="EC" id="2.7.7.72" evidence="11"/>
<feature type="binding site" evidence="11">
    <location>
        <position position="22"/>
    </location>
    <ligand>
        <name>CTP</name>
        <dbReference type="ChEBI" id="CHEBI:37563"/>
    </ligand>
</feature>
<dbReference type="InterPro" id="IPR050264">
    <property type="entry name" value="Bact_CCA-adding_enz_type3_sf"/>
</dbReference>
<evidence type="ECO:0000256" key="9">
    <source>
        <dbReference type="ARBA" id="ARBA00022842"/>
    </source>
</evidence>
<keyword evidence="16" id="KW-1185">Reference proteome</keyword>
<feature type="binding site" evidence="11">
    <location>
        <position position="25"/>
    </location>
    <ligand>
        <name>ATP</name>
        <dbReference type="ChEBI" id="CHEBI:30616"/>
    </ligand>
</feature>
<keyword evidence="7 11" id="KW-0692">RNA repair</keyword>
<comment type="function">
    <text evidence="11">Catalyzes the addition and repair of the essential 3'-terminal CCA sequence in tRNAs without using a nucleic acid template. Adds these three nucleotides in the order of C, C, and A to the tRNA nucleotide-73, using CTP and ATP as substrates and producing inorganic pyrophosphate. tRNA 3'-terminal CCA addition is required both for tRNA processing and repair. Also involved in tRNA surveillance by mediating tandem CCA addition to generate a CCACCA at the 3' terminus of unstable tRNAs. While stable tRNAs receive only 3'-terminal CCA, unstable tRNAs are marked with CCACCA and rapidly degraded.</text>
</comment>
<feature type="binding site" evidence="11">
    <location>
        <position position="158"/>
    </location>
    <ligand>
        <name>ATP</name>
        <dbReference type="ChEBI" id="CHEBI:30616"/>
    </ligand>
</feature>
<name>A0ABT9VIT0_9BACI</name>
<feature type="binding site" evidence="11">
    <location>
        <position position="25"/>
    </location>
    <ligand>
        <name>CTP</name>
        <dbReference type="ChEBI" id="CHEBI:37563"/>
    </ligand>
</feature>
<dbReference type="SUPFAM" id="SSF81891">
    <property type="entry name" value="Poly A polymerase C-terminal region-like"/>
    <property type="match status" value="1"/>
</dbReference>
<feature type="domain" description="CCA-adding enzyme C-terminal" evidence="14">
    <location>
        <begin position="247"/>
        <end position="384"/>
    </location>
</feature>
<accession>A0ABT9VIT0</accession>
<evidence type="ECO:0000256" key="1">
    <source>
        <dbReference type="ARBA" id="ARBA00001946"/>
    </source>
</evidence>
<evidence type="ECO:0000256" key="2">
    <source>
        <dbReference type="ARBA" id="ARBA00022679"/>
    </source>
</evidence>
<feature type="binding site" evidence="11">
    <location>
        <position position="106"/>
    </location>
    <ligand>
        <name>ATP</name>
        <dbReference type="ChEBI" id="CHEBI:30616"/>
    </ligand>
</feature>
<dbReference type="GO" id="GO:0004810">
    <property type="term" value="F:CCA tRNA nucleotidyltransferase activity"/>
    <property type="evidence" value="ECO:0007669"/>
    <property type="project" value="UniProtKB-EC"/>
</dbReference>
<reference evidence="15 16" key="1">
    <citation type="submission" date="2023-07" db="EMBL/GenBank/DDBJ databases">
        <title>Genomic Encyclopedia of Type Strains, Phase IV (KMG-IV): sequencing the most valuable type-strain genomes for metagenomic binning, comparative biology and taxonomic classification.</title>
        <authorList>
            <person name="Goeker M."/>
        </authorList>
    </citation>
    <scope>NUCLEOTIDE SEQUENCE [LARGE SCALE GENOMIC DNA]</scope>
    <source>
        <strain evidence="15 16">DSM 16460</strain>
    </source>
</reference>
<feature type="domain" description="Poly A polymerase head" evidence="12">
    <location>
        <begin position="17"/>
        <end position="136"/>
    </location>
</feature>
<evidence type="ECO:0000313" key="15">
    <source>
        <dbReference type="EMBL" id="MDQ0160710.1"/>
    </source>
</evidence>
<dbReference type="Pfam" id="PF12627">
    <property type="entry name" value="PolyA_pol_RNAbd"/>
    <property type="match status" value="1"/>
</dbReference>
<comment type="subunit">
    <text evidence="11">Homodimer.</text>
</comment>
<feature type="binding site" evidence="11">
    <location>
        <position position="152"/>
    </location>
    <ligand>
        <name>ATP</name>
        <dbReference type="ChEBI" id="CHEBI:30616"/>
    </ligand>
</feature>
<proteinExistence type="inferred from homology"/>
<evidence type="ECO:0000256" key="3">
    <source>
        <dbReference type="ARBA" id="ARBA00022694"/>
    </source>
</evidence>
<evidence type="ECO:0000256" key="4">
    <source>
        <dbReference type="ARBA" id="ARBA00022695"/>
    </source>
</evidence>
<feature type="binding site" evidence="11">
    <location>
        <position position="155"/>
    </location>
    <ligand>
        <name>ATP</name>
        <dbReference type="ChEBI" id="CHEBI:30616"/>
    </ligand>
</feature>
<feature type="binding site" evidence="11">
    <location>
        <position position="155"/>
    </location>
    <ligand>
        <name>CTP</name>
        <dbReference type="ChEBI" id="CHEBI:37563"/>
    </ligand>
</feature>
<comment type="catalytic activity">
    <reaction evidence="11">
        <text>a tRNA precursor + 2 CTP + ATP = a tRNA with a 3' CCA end + 3 diphosphate</text>
        <dbReference type="Rhea" id="RHEA:14433"/>
        <dbReference type="Rhea" id="RHEA-COMP:10465"/>
        <dbReference type="Rhea" id="RHEA-COMP:10468"/>
        <dbReference type="ChEBI" id="CHEBI:30616"/>
        <dbReference type="ChEBI" id="CHEBI:33019"/>
        <dbReference type="ChEBI" id="CHEBI:37563"/>
        <dbReference type="ChEBI" id="CHEBI:74896"/>
        <dbReference type="ChEBI" id="CHEBI:83071"/>
        <dbReference type="EC" id="2.7.7.72"/>
    </reaction>
</comment>
<keyword evidence="2 11" id="KW-0808">Transferase</keyword>
<dbReference type="InterPro" id="IPR002646">
    <property type="entry name" value="PolA_pol_head_dom"/>
</dbReference>